<evidence type="ECO:0000256" key="9">
    <source>
        <dbReference type="ARBA" id="ARBA00023180"/>
    </source>
</evidence>
<dbReference type="EMBL" id="SPUK01000007">
    <property type="protein sequence ID" value="TQV95962.1"/>
    <property type="molecule type" value="Genomic_DNA"/>
</dbReference>
<evidence type="ECO:0000313" key="14">
    <source>
        <dbReference type="EMBL" id="TQV95962.1"/>
    </source>
</evidence>
<dbReference type="OrthoDB" id="6500128at2759"/>
<dbReference type="PANTHER" id="PTHR24223:SF399">
    <property type="entry name" value="ABC TRANSPORTER ATNG"/>
    <property type="match status" value="1"/>
</dbReference>
<evidence type="ECO:0000313" key="15">
    <source>
        <dbReference type="Proteomes" id="UP000315783"/>
    </source>
</evidence>
<dbReference type="InterPro" id="IPR044726">
    <property type="entry name" value="ABCC_6TM_D2"/>
</dbReference>
<evidence type="ECO:0000256" key="2">
    <source>
        <dbReference type="ARBA" id="ARBA00022448"/>
    </source>
</evidence>
<dbReference type="InterPro" id="IPR003593">
    <property type="entry name" value="AAA+_ATPase"/>
</dbReference>
<gene>
    <name evidence="14" type="ORF">IF1G_05791</name>
</gene>
<dbReference type="InterPro" id="IPR003439">
    <property type="entry name" value="ABC_transporter-like_ATP-bd"/>
</dbReference>
<feature type="transmembrane region" description="Helical" evidence="11">
    <location>
        <begin position="70"/>
        <end position="89"/>
    </location>
</feature>
<evidence type="ECO:0000256" key="4">
    <source>
        <dbReference type="ARBA" id="ARBA00022692"/>
    </source>
</evidence>
<dbReference type="SUPFAM" id="SSF90123">
    <property type="entry name" value="ABC transporter transmembrane region"/>
    <property type="match status" value="2"/>
</dbReference>
<evidence type="ECO:0000256" key="1">
    <source>
        <dbReference type="ARBA" id="ARBA00004651"/>
    </source>
</evidence>
<dbReference type="Pfam" id="PF00005">
    <property type="entry name" value="ABC_tran"/>
    <property type="match status" value="2"/>
</dbReference>
<protein>
    <submittedName>
        <fullName evidence="14">ABC transporter</fullName>
    </submittedName>
</protein>
<feature type="transmembrane region" description="Helical" evidence="11">
    <location>
        <begin position="904"/>
        <end position="922"/>
    </location>
</feature>
<keyword evidence="7 11" id="KW-1133">Transmembrane helix</keyword>
<dbReference type="InterPro" id="IPR011527">
    <property type="entry name" value="ABC1_TM_dom"/>
</dbReference>
<evidence type="ECO:0000256" key="5">
    <source>
        <dbReference type="ARBA" id="ARBA00022741"/>
    </source>
</evidence>
<feature type="domain" description="ABC transmembrane type-1" evidence="13">
    <location>
        <begin position="366"/>
        <end position="549"/>
    </location>
</feature>
<dbReference type="PROSITE" id="PS50929">
    <property type="entry name" value="ABC_TM1F"/>
    <property type="match status" value="2"/>
</dbReference>
<evidence type="ECO:0000256" key="10">
    <source>
        <dbReference type="SAM" id="MobiDB-lite"/>
    </source>
</evidence>
<feature type="domain" description="ABC transmembrane type-1" evidence="13">
    <location>
        <begin position="961"/>
        <end position="1154"/>
    </location>
</feature>
<comment type="caution">
    <text evidence="14">The sequence shown here is derived from an EMBL/GenBank/DDBJ whole genome shotgun (WGS) entry which is preliminary data.</text>
</comment>
<dbReference type="Pfam" id="PF24357">
    <property type="entry name" value="TMD0_ABC"/>
    <property type="match status" value="1"/>
</dbReference>
<evidence type="ECO:0000259" key="12">
    <source>
        <dbReference type="PROSITE" id="PS50893"/>
    </source>
</evidence>
<dbReference type="PROSITE" id="PS00211">
    <property type="entry name" value="ABC_TRANSPORTER_1"/>
    <property type="match status" value="2"/>
</dbReference>
<reference evidence="14 15" key="1">
    <citation type="journal article" date="2019" name="Appl. Microbiol. Biotechnol.">
        <title>Genome sequence of Isaria javanica and comparative genome analysis insights into family S53 peptidase evolution in fungal entomopathogens.</title>
        <authorList>
            <person name="Lin R."/>
            <person name="Zhang X."/>
            <person name="Xin B."/>
            <person name="Zou M."/>
            <person name="Gao Y."/>
            <person name="Qin F."/>
            <person name="Hu Q."/>
            <person name="Xie B."/>
            <person name="Cheng X."/>
        </authorList>
    </citation>
    <scope>NUCLEOTIDE SEQUENCE [LARGE SCALE GENOMIC DNA]</scope>
    <source>
        <strain evidence="14 15">IJ1G</strain>
    </source>
</reference>
<dbReference type="InterPro" id="IPR056227">
    <property type="entry name" value="TMD0_ABC"/>
</dbReference>
<dbReference type="InterPro" id="IPR050173">
    <property type="entry name" value="ABC_transporter_C-like"/>
</dbReference>
<accession>A0A545VYQ0</accession>
<dbReference type="Gene3D" id="3.40.50.300">
    <property type="entry name" value="P-loop containing nucleotide triphosphate hydrolases"/>
    <property type="match status" value="2"/>
</dbReference>
<dbReference type="FunFam" id="1.20.1560.10:FF:000055">
    <property type="entry name" value="ABC multidrug transporter (Eurofung)"/>
    <property type="match status" value="1"/>
</dbReference>
<dbReference type="GO" id="GO:0016887">
    <property type="term" value="F:ATP hydrolysis activity"/>
    <property type="evidence" value="ECO:0007669"/>
    <property type="project" value="InterPro"/>
</dbReference>
<dbReference type="CDD" id="cd18580">
    <property type="entry name" value="ABC_6TM_ABCC_D2"/>
    <property type="match status" value="1"/>
</dbReference>
<dbReference type="CDD" id="cd18579">
    <property type="entry name" value="ABC_6TM_ABCC_D1"/>
    <property type="match status" value="1"/>
</dbReference>
<dbReference type="STRING" id="43265.A0A545VYQ0"/>
<keyword evidence="8 11" id="KW-0472">Membrane</keyword>
<dbReference type="Proteomes" id="UP000315783">
    <property type="component" value="Unassembled WGS sequence"/>
</dbReference>
<organism evidence="14 15">
    <name type="scientific">Cordyceps javanica</name>
    <dbReference type="NCBI Taxonomy" id="43265"/>
    <lineage>
        <taxon>Eukaryota</taxon>
        <taxon>Fungi</taxon>
        <taxon>Dikarya</taxon>
        <taxon>Ascomycota</taxon>
        <taxon>Pezizomycotina</taxon>
        <taxon>Sordariomycetes</taxon>
        <taxon>Hypocreomycetidae</taxon>
        <taxon>Hypocreales</taxon>
        <taxon>Cordycipitaceae</taxon>
        <taxon>Cordyceps</taxon>
    </lineage>
</organism>
<keyword evidence="3" id="KW-1003">Cell membrane</keyword>
<feature type="transmembrane region" description="Helical" evidence="11">
    <location>
        <begin position="1095"/>
        <end position="1119"/>
    </location>
</feature>
<name>A0A545VYQ0_9HYPO</name>
<dbReference type="PANTHER" id="PTHR24223">
    <property type="entry name" value="ATP-BINDING CASSETTE SUB-FAMILY C"/>
    <property type="match status" value="1"/>
</dbReference>
<keyword evidence="2" id="KW-0813">Transport</keyword>
<sequence length="1383" mass="150513">MPPNCTAADASFGPLTDSACRTQDFTLGFEQAIFALIPAAVFSLVTPARISVLARAKTAARPSRLRSFKLTIAGAIACLELSLVVLWSLDEEFKTPVSIAAATVNVLVALQMIALAWIEDARSVRPSTLLSLYLVITVLLDLPQVRTLWLRGGLDATAGTTTVAVALKTLFLIVENKGKRAHLLSVHRNLPPEATSGIVNRSFLWWINDTFCRGFYKALAVEDLDRLDDALLSDGLNKAVIRAWASRRQPERRLEFPMAVARAVMYDFLAMIPPRLCLIGFIFAQPYLFHTILSLLTNDAVTPSLTSTYGLVGATLIVYMGLAVLRLNYNQKVNRFKTMFRGASVCLIYDKALQTRDGVYDESSAVTLMSTDVDQITECLTELNECWARVLEVALGLTMLARQLGWVCVVPLALVVFAFFGAKQIASGIGASQKIWVDAVQRRIALTSSMLLNIRSIRMAGLGKITMDRIQKERICETEKMSKFRWYIVWQNMMQNVPWAIAPAATFAVVALSSAESLDTAKIFTSLSIITILTDPAAKLLSAIPATASSLGCIDRIQAFLLSKPREDYRQPLQAQNLPTSNLDSLHDQGRGGASGIELEPSLGKDGKGKSTETPALLFKDVYARPAGADKIVLHDVSFSATPGSITAVIGSVASGKSTLLKSILGEAELERGTISMQDQSVAYCAQSPWLPDTTVQKAICGPFREDTSIDTELYKEVVNVCALEHDLSLLPDGDDTKIGSGGGILSGGQKQRVSLARALFSRPKMLVLDDFVSAIDGKTRKHIVQRLFGQTGWLKRRGCTVIFAMHATSMIQHADKVLLLSSGRIEREGTYDQLVSAGVIQDVPDAGASEYHESEKPKESDIAAASENVAEANEKADLRRHVGDLEVYRYYFKSIGWFKSSTFIAFTAVHVFAATFTYLWLNWWVNGHGAQTILFALVYLLLGALNVVGIAGYACAPQLYFTATPAGDMLNRFSQDMSLVETQLATGTLVTVTNLLGAAAEAALIATGSPYMAATVPFLIAAVYVLQKVYLRTSQQLRLLELETRGPLYSNFLETLEGLSTIRAFGWELSCKKSCQAFLDRSQRPTYLLMCIQTWLNMVLDLIVAAEATIVVLLALLLRSSTNPALLGVSLNNILSFNASLASVIGGWTLFETSLGAIARLRAFEENVKPEDHPREVREPPASWPAEGKIEMRDVTASHRPGSVGIKGASLEIEAGLKIGVCGLVPQDAPVLIGTLRFNTDPAGKHADTQIRSVLCRVGLWDLFEGGKGLETELTTTSLSHGQRQLLSIARAVLKGGQVVLLDEPTSSVDEATDGAVQQVLREAFERCTVITVAHRINTIYPGSDVVVVMEGGQVVEAGAPEELVRRQNGHFAQLVRDASHL</sequence>
<feature type="transmembrane region" description="Helical" evidence="11">
    <location>
        <begin position="309"/>
        <end position="329"/>
    </location>
</feature>
<keyword evidence="5" id="KW-0547">Nucleotide-binding</keyword>
<feature type="transmembrane region" description="Helical" evidence="11">
    <location>
        <begin position="268"/>
        <end position="289"/>
    </location>
</feature>
<dbReference type="InterPro" id="IPR044746">
    <property type="entry name" value="ABCC_6TM_D1"/>
</dbReference>
<dbReference type="GO" id="GO:0005886">
    <property type="term" value="C:plasma membrane"/>
    <property type="evidence" value="ECO:0007669"/>
    <property type="project" value="UniProtKB-SubCell"/>
</dbReference>
<feature type="transmembrane region" description="Helical" evidence="11">
    <location>
        <begin position="934"/>
        <end position="964"/>
    </location>
</feature>
<dbReference type="SUPFAM" id="SSF52540">
    <property type="entry name" value="P-loop containing nucleoside triphosphate hydrolases"/>
    <property type="match status" value="2"/>
</dbReference>
<comment type="subcellular location">
    <subcellularLocation>
        <location evidence="1">Cell membrane</location>
        <topology evidence="1">Multi-pass membrane protein</topology>
    </subcellularLocation>
</comment>
<feature type="domain" description="ABC transporter" evidence="12">
    <location>
        <begin position="617"/>
        <end position="848"/>
    </location>
</feature>
<dbReference type="Pfam" id="PF00664">
    <property type="entry name" value="ABC_membrane"/>
    <property type="match status" value="2"/>
</dbReference>
<dbReference type="InterPro" id="IPR017871">
    <property type="entry name" value="ABC_transporter-like_CS"/>
</dbReference>
<keyword evidence="15" id="KW-1185">Reference proteome</keyword>
<dbReference type="GO" id="GO:0005524">
    <property type="term" value="F:ATP binding"/>
    <property type="evidence" value="ECO:0007669"/>
    <property type="project" value="UniProtKB-KW"/>
</dbReference>
<keyword evidence="4 11" id="KW-0812">Transmembrane</keyword>
<evidence type="ECO:0000256" key="6">
    <source>
        <dbReference type="ARBA" id="ARBA00022840"/>
    </source>
</evidence>
<feature type="transmembrane region" description="Helical" evidence="11">
    <location>
        <begin position="404"/>
        <end position="422"/>
    </location>
</feature>
<dbReference type="InterPro" id="IPR027417">
    <property type="entry name" value="P-loop_NTPase"/>
</dbReference>
<keyword evidence="6" id="KW-0067">ATP-binding</keyword>
<dbReference type="InterPro" id="IPR036640">
    <property type="entry name" value="ABC1_TM_sf"/>
</dbReference>
<dbReference type="PROSITE" id="PS50893">
    <property type="entry name" value="ABC_TRANSPORTER_2"/>
    <property type="match status" value="2"/>
</dbReference>
<evidence type="ECO:0000256" key="11">
    <source>
        <dbReference type="SAM" id="Phobius"/>
    </source>
</evidence>
<evidence type="ECO:0000256" key="8">
    <source>
        <dbReference type="ARBA" id="ARBA00023136"/>
    </source>
</evidence>
<proteinExistence type="predicted"/>
<keyword evidence="9" id="KW-0325">Glycoprotein</keyword>
<dbReference type="GO" id="GO:0140359">
    <property type="term" value="F:ABC-type transporter activity"/>
    <property type="evidence" value="ECO:0007669"/>
    <property type="project" value="InterPro"/>
</dbReference>
<dbReference type="SMART" id="SM00382">
    <property type="entry name" value="AAA"/>
    <property type="match status" value="2"/>
</dbReference>
<evidence type="ECO:0000256" key="7">
    <source>
        <dbReference type="ARBA" id="ARBA00022989"/>
    </source>
</evidence>
<evidence type="ECO:0000259" key="13">
    <source>
        <dbReference type="PROSITE" id="PS50929"/>
    </source>
</evidence>
<feature type="domain" description="ABC transporter" evidence="12">
    <location>
        <begin position="1146"/>
        <end position="1378"/>
    </location>
</feature>
<evidence type="ECO:0000256" key="3">
    <source>
        <dbReference type="ARBA" id="ARBA00022475"/>
    </source>
</evidence>
<feature type="transmembrane region" description="Helical" evidence="11">
    <location>
        <begin position="1012"/>
        <end position="1032"/>
    </location>
</feature>
<feature type="transmembrane region" description="Helical" evidence="11">
    <location>
        <begin position="32"/>
        <end position="50"/>
    </location>
</feature>
<feature type="transmembrane region" description="Helical" evidence="11">
    <location>
        <begin position="95"/>
        <end position="118"/>
    </location>
</feature>
<feature type="region of interest" description="Disordered" evidence="10">
    <location>
        <begin position="577"/>
        <end position="611"/>
    </location>
</feature>
<dbReference type="Gene3D" id="1.20.1560.10">
    <property type="entry name" value="ABC transporter type 1, transmembrane domain"/>
    <property type="match status" value="2"/>
</dbReference>